<dbReference type="Pfam" id="PF01740">
    <property type="entry name" value="STAS"/>
    <property type="match status" value="1"/>
</dbReference>
<accession>A0A4R8H378</accession>
<evidence type="ECO:0000259" key="1">
    <source>
        <dbReference type="PROSITE" id="PS50801"/>
    </source>
</evidence>
<organism evidence="2 3">
    <name type="scientific">Orenia marismortui</name>
    <dbReference type="NCBI Taxonomy" id="46469"/>
    <lineage>
        <taxon>Bacteria</taxon>
        <taxon>Bacillati</taxon>
        <taxon>Bacillota</taxon>
        <taxon>Clostridia</taxon>
        <taxon>Halanaerobiales</taxon>
        <taxon>Halobacteroidaceae</taxon>
        <taxon>Orenia</taxon>
    </lineage>
</organism>
<dbReference type="InterPro" id="IPR002645">
    <property type="entry name" value="STAS_dom"/>
</dbReference>
<dbReference type="SUPFAM" id="SSF52091">
    <property type="entry name" value="SpoIIaa-like"/>
    <property type="match status" value="1"/>
</dbReference>
<dbReference type="RefSeq" id="WP_134114797.1">
    <property type="nucleotide sequence ID" value="NZ_SOEG01000003.1"/>
</dbReference>
<dbReference type="AlphaFoldDB" id="A0A4R8H378"/>
<name>A0A4R8H378_9FIRM</name>
<dbReference type="InterPro" id="IPR036513">
    <property type="entry name" value="STAS_dom_sf"/>
</dbReference>
<feature type="domain" description="STAS" evidence="1">
    <location>
        <begin position="1"/>
        <end position="110"/>
    </location>
</feature>
<dbReference type="Proteomes" id="UP000295832">
    <property type="component" value="Unassembled WGS sequence"/>
</dbReference>
<dbReference type="GO" id="GO:0043856">
    <property type="term" value="F:anti-sigma factor antagonist activity"/>
    <property type="evidence" value="ECO:0007669"/>
    <property type="project" value="TreeGrafter"/>
</dbReference>
<dbReference type="Gene3D" id="3.30.750.24">
    <property type="entry name" value="STAS domain"/>
    <property type="match status" value="1"/>
</dbReference>
<dbReference type="STRING" id="926561.GCA_000379025_01723"/>
<dbReference type="PROSITE" id="PS50801">
    <property type="entry name" value="STAS"/>
    <property type="match status" value="1"/>
</dbReference>
<comment type="caution">
    <text evidence="2">The sequence shown here is derived from an EMBL/GenBank/DDBJ whole genome shotgun (WGS) entry which is preliminary data.</text>
</comment>
<dbReference type="CDD" id="cd07043">
    <property type="entry name" value="STAS_anti-anti-sigma_factors"/>
    <property type="match status" value="1"/>
</dbReference>
<dbReference type="EMBL" id="SOEG01000003">
    <property type="protein sequence ID" value="TDX53190.1"/>
    <property type="molecule type" value="Genomic_DNA"/>
</dbReference>
<gene>
    <name evidence="2" type="ORF">C7959_10342</name>
</gene>
<proteinExistence type="predicted"/>
<protein>
    <submittedName>
        <fullName evidence="2">Anti-sigma B factor antagonist/stage II sporulation protein AA (Anti-sigma F factor antagonist)</fullName>
    </submittedName>
</protein>
<evidence type="ECO:0000313" key="2">
    <source>
        <dbReference type="EMBL" id="TDX53190.1"/>
    </source>
</evidence>
<dbReference type="PANTHER" id="PTHR33495">
    <property type="entry name" value="ANTI-SIGMA FACTOR ANTAGONIST TM_1081-RELATED-RELATED"/>
    <property type="match status" value="1"/>
</dbReference>
<evidence type="ECO:0000313" key="3">
    <source>
        <dbReference type="Proteomes" id="UP000295832"/>
    </source>
</evidence>
<keyword evidence="3" id="KW-1185">Reference proteome</keyword>
<sequence>MKINVEQRKDIAIIDMQGELDMSTVDTLVAKTKETNKNYDKIIFNFAGVEFVDSTGIGNLIKLFQDNKNANYLISNLNSDVEEIFYILNLKELLGDDVFVKTLEEAINLLEERI</sequence>
<reference evidence="2 3" key="1">
    <citation type="submission" date="2019-03" db="EMBL/GenBank/DDBJ databases">
        <title>Subsurface microbial communities from deep shales in Ohio and West Virginia, USA.</title>
        <authorList>
            <person name="Wrighton K."/>
        </authorList>
    </citation>
    <scope>NUCLEOTIDE SEQUENCE [LARGE SCALE GENOMIC DNA]</scope>
    <source>
        <strain evidence="2 3">MSL 6dP</strain>
    </source>
</reference>